<dbReference type="AlphaFoldDB" id="A0A8S1GTV6"/>
<name>A0A8S1GTV6_9PELO</name>
<keyword evidence="3" id="KW-1185">Reference proteome</keyword>
<dbReference type="PANTHER" id="PTHR23020">
    <property type="entry name" value="UNCHARACTERIZED NUCLEAR HORMONE RECEPTOR-RELATED"/>
    <property type="match status" value="1"/>
</dbReference>
<dbReference type="InterPro" id="IPR012877">
    <property type="entry name" value="Dhs-27"/>
</dbReference>
<dbReference type="InterPro" id="IPR052961">
    <property type="entry name" value="Oxido-Kinase-like_Enzymes"/>
</dbReference>
<reference evidence="2" key="1">
    <citation type="submission" date="2020-10" db="EMBL/GenBank/DDBJ databases">
        <authorList>
            <person name="Kikuchi T."/>
        </authorList>
    </citation>
    <scope>NUCLEOTIDE SEQUENCE</scope>
    <source>
        <strain evidence="2">NKZ352</strain>
    </source>
</reference>
<dbReference type="EMBL" id="CAJGYM010000005">
    <property type="protein sequence ID" value="CAD6187027.1"/>
    <property type="molecule type" value="Genomic_DNA"/>
</dbReference>
<organism evidence="2 3">
    <name type="scientific">Caenorhabditis auriculariae</name>
    <dbReference type="NCBI Taxonomy" id="2777116"/>
    <lineage>
        <taxon>Eukaryota</taxon>
        <taxon>Metazoa</taxon>
        <taxon>Ecdysozoa</taxon>
        <taxon>Nematoda</taxon>
        <taxon>Chromadorea</taxon>
        <taxon>Rhabditida</taxon>
        <taxon>Rhabditina</taxon>
        <taxon>Rhabditomorpha</taxon>
        <taxon>Rhabditoidea</taxon>
        <taxon>Rhabditidae</taxon>
        <taxon>Peloderinae</taxon>
        <taxon>Caenorhabditis</taxon>
    </lineage>
</organism>
<proteinExistence type="predicted"/>
<gene>
    <name evidence="2" type="ORF">CAUJ_LOCUS2946</name>
</gene>
<dbReference type="Proteomes" id="UP000835052">
    <property type="component" value="Unassembled WGS sequence"/>
</dbReference>
<evidence type="ECO:0000313" key="3">
    <source>
        <dbReference type="Proteomes" id="UP000835052"/>
    </source>
</evidence>
<accession>A0A8S1GTV6</accession>
<protein>
    <recommendedName>
        <fullName evidence="1">CHK kinase-like domain-containing protein</fullName>
    </recommendedName>
</protein>
<feature type="domain" description="CHK kinase-like" evidence="1">
    <location>
        <begin position="155"/>
        <end position="342"/>
    </location>
</feature>
<evidence type="ECO:0000259" key="1">
    <source>
        <dbReference type="SMART" id="SM00587"/>
    </source>
</evidence>
<dbReference type="PANTHER" id="PTHR23020:SF9">
    <property type="entry name" value="CHK KINASE-LIKE DOMAIN-CONTAINING PROTEIN"/>
    <property type="match status" value="1"/>
</dbReference>
<dbReference type="Gene3D" id="3.90.1200.10">
    <property type="match status" value="1"/>
</dbReference>
<dbReference type="SMART" id="SM00587">
    <property type="entry name" value="CHK"/>
    <property type="match status" value="1"/>
</dbReference>
<sequence>MTSLMQEGVGLFGTHVVKDDIEEAVQKKFGSRAVFGPDAEFVVVGDGNGFISRVVLVTPKWQGDAAGLPEKFILKIISMQNTMALGDKMKENESIVHMTPEEEEALWKHFEGAVHLLHNREVNLYKVLETYESSADVLAPKIFFSKSFEADTKGFIGMEAVEDVKIRHVFVNSKPHQLLPLMNALATLEACGLKMTEEEKSSISGFDYKTIFGTMLTDENVKRMFLMLKNNDEKRFGETADRLAEYGLELVHDDDIAGINKNLGMKDVLIHGDLWSANILWVNKGEEDEIAKVIDYQLVHFGNPAEDLVRVFVSTLSGTDRRQHWEWLVEKFYGYLEQKLDGSPVPYTLDQLKESYKRFFVFGAVIMAGIFGPVAETALQNRDDDGHEERREVISEKVQALLEDTVKYHLRNLEIHPERRTEKTETSSEIH</sequence>
<evidence type="ECO:0000313" key="2">
    <source>
        <dbReference type="EMBL" id="CAD6187027.1"/>
    </source>
</evidence>
<dbReference type="InterPro" id="IPR011009">
    <property type="entry name" value="Kinase-like_dom_sf"/>
</dbReference>
<dbReference type="Pfam" id="PF07914">
    <property type="entry name" value="DUF1679"/>
    <property type="match status" value="1"/>
</dbReference>
<dbReference type="OrthoDB" id="5915577at2759"/>
<comment type="caution">
    <text evidence="2">The sequence shown here is derived from an EMBL/GenBank/DDBJ whole genome shotgun (WGS) entry which is preliminary data.</text>
</comment>
<dbReference type="SUPFAM" id="SSF56112">
    <property type="entry name" value="Protein kinase-like (PK-like)"/>
    <property type="match status" value="1"/>
</dbReference>
<dbReference type="InterPro" id="IPR015897">
    <property type="entry name" value="CHK_kinase-like"/>
</dbReference>